<accession>A0ACB9XFM7</accession>
<sequence length="77" mass="8476">MGSGGEDADGKRRENAGKRREHNKIDGGINAGSSKEKEERNERQEKTDEEGKEKDAEDVDYLAELTLKVSVEGGVNK</sequence>
<protein>
    <submittedName>
        <fullName evidence="1">Uncharacterized protein</fullName>
    </submittedName>
</protein>
<evidence type="ECO:0000313" key="1">
    <source>
        <dbReference type="EMBL" id="KAI4825074.1"/>
    </source>
</evidence>
<comment type="caution">
    <text evidence="1">The sequence shown here is derived from an EMBL/GenBank/DDBJ whole genome shotgun (WGS) entry which is preliminary data.</text>
</comment>
<proteinExistence type="predicted"/>
<dbReference type="Proteomes" id="UP001057452">
    <property type="component" value="Chromosome 6"/>
</dbReference>
<evidence type="ECO:0000313" key="2">
    <source>
        <dbReference type="Proteomes" id="UP001057452"/>
    </source>
</evidence>
<dbReference type="EMBL" id="CM043790">
    <property type="protein sequence ID" value="KAI4825074.1"/>
    <property type="molecule type" value="Genomic_DNA"/>
</dbReference>
<organism evidence="1 2">
    <name type="scientific">Chaenocephalus aceratus</name>
    <name type="common">Blackfin icefish</name>
    <name type="synonym">Chaenichthys aceratus</name>
    <dbReference type="NCBI Taxonomy" id="36190"/>
    <lineage>
        <taxon>Eukaryota</taxon>
        <taxon>Metazoa</taxon>
        <taxon>Chordata</taxon>
        <taxon>Craniata</taxon>
        <taxon>Vertebrata</taxon>
        <taxon>Euteleostomi</taxon>
        <taxon>Actinopterygii</taxon>
        <taxon>Neopterygii</taxon>
        <taxon>Teleostei</taxon>
        <taxon>Neoteleostei</taxon>
        <taxon>Acanthomorphata</taxon>
        <taxon>Eupercaria</taxon>
        <taxon>Perciformes</taxon>
        <taxon>Notothenioidei</taxon>
        <taxon>Channichthyidae</taxon>
        <taxon>Chaenocephalus</taxon>
    </lineage>
</organism>
<reference evidence="1" key="1">
    <citation type="submission" date="2022-05" db="EMBL/GenBank/DDBJ databases">
        <title>Chromosome-level genome of Chaenocephalus aceratus.</title>
        <authorList>
            <person name="Park H."/>
        </authorList>
    </citation>
    <scope>NUCLEOTIDE SEQUENCE</scope>
    <source>
        <strain evidence="1">KU_202001</strain>
    </source>
</reference>
<keyword evidence="2" id="KW-1185">Reference proteome</keyword>
<name>A0ACB9XFM7_CHAAC</name>
<gene>
    <name evidence="1" type="ORF">KUCAC02_020772</name>
</gene>